<evidence type="ECO:0000313" key="7">
    <source>
        <dbReference type="EMBL" id="OWZ82884.1"/>
    </source>
</evidence>
<evidence type="ECO:0000256" key="4">
    <source>
        <dbReference type="ARBA" id="ARBA00022833"/>
    </source>
</evidence>
<dbReference type="PROSITE" id="PS50249">
    <property type="entry name" value="MPN"/>
    <property type="match status" value="1"/>
</dbReference>
<keyword evidence="4" id="KW-0862">Zinc</keyword>
<evidence type="ECO:0000256" key="5">
    <source>
        <dbReference type="ARBA" id="ARBA00023049"/>
    </source>
</evidence>
<dbReference type="GO" id="GO:0008270">
    <property type="term" value="F:zinc ion binding"/>
    <property type="evidence" value="ECO:0007669"/>
    <property type="project" value="TreeGrafter"/>
</dbReference>
<keyword evidence="8" id="KW-1185">Reference proteome</keyword>
<keyword evidence="1" id="KW-0645">Protease</keyword>
<dbReference type="GO" id="GO:0006508">
    <property type="term" value="P:proteolysis"/>
    <property type="evidence" value="ECO:0007669"/>
    <property type="project" value="UniProtKB-KW"/>
</dbReference>
<organism evidence="7 8">
    <name type="scientific">Natranaerobius trueperi</name>
    <dbReference type="NCBI Taxonomy" id="759412"/>
    <lineage>
        <taxon>Bacteria</taxon>
        <taxon>Bacillati</taxon>
        <taxon>Bacillota</taxon>
        <taxon>Clostridia</taxon>
        <taxon>Natranaerobiales</taxon>
        <taxon>Natranaerobiaceae</taxon>
        <taxon>Natranaerobius</taxon>
    </lineage>
</organism>
<sequence>MEKLVISKRNYEEIIKYCKKGLPNEACGLMAGYQQKQEGVVSKVYLMTNIKKSPEEYLLDPEEQVKVFKEIEQLDLQLISIFHSHPKTPCRPSIKDINDAYYPDVMYSIVSFLYEIEFRVFKIIEGNYREVDLEINP</sequence>
<dbReference type="InterPro" id="IPR000555">
    <property type="entry name" value="JAMM/MPN+_dom"/>
</dbReference>
<evidence type="ECO:0000313" key="8">
    <source>
        <dbReference type="Proteomes" id="UP000214588"/>
    </source>
</evidence>
<protein>
    <recommendedName>
        <fullName evidence="6">MPN domain-containing protein</fullName>
    </recommendedName>
</protein>
<dbReference type="OrthoDB" id="9802958at2"/>
<dbReference type="Pfam" id="PF14464">
    <property type="entry name" value="Prok-JAB"/>
    <property type="match status" value="1"/>
</dbReference>
<feature type="domain" description="MPN" evidence="6">
    <location>
        <begin position="4"/>
        <end position="137"/>
    </location>
</feature>
<dbReference type="PANTHER" id="PTHR34858">
    <property type="entry name" value="CYSO-CYSTEINE PEPTIDASE"/>
    <property type="match status" value="1"/>
</dbReference>
<reference evidence="7 8" key="1">
    <citation type="submission" date="2017-06" db="EMBL/GenBank/DDBJ databases">
        <title>Draft Genome Sequence of Natranaerobius trueperi halophilic, alkalithermophilic bacteria from soda lakes.</title>
        <authorList>
            <person name="Zhao B."/>
        </authorList>
    </citation>
    <scope>NUCLEOTIDE SEQUENCE [LARGE SCALE GENOMIC DNA]</scope>
    <source>
        <strain evidence="7 8">DSM 18760</strain>
    </source>
</reference>
<keyword evidence="3" id="KW-0378">Hydrolase</keyword>
<dbReference type="GO" id="GO:0008235">
    <property type="term" value="F:metalloexopeptidase activity"/>
    <property type="evidence" value="ECO:0007669"/>
    <property type="project" value="TreeGrafter"/>
</dbReference>
<name>A0A226BX34_9FIRM</name>
<dbReference type="AlphaFoldDB" id="A0A226BX34"/>
<dbReference type="Proteomes" id="UP000214588">
    <property type="component" value="Unassembled WGS sequence"/>
</dbReference>
<dbReference type="RefSeq" id="WP_089024411.1">
    <property type="nucleotide sequence ID" value="NZ_NIQC01000035.1"/>
</dbReference>
<dbReference type="SMART" id="SM00232">
    <property type="entry name" value="JAB_MPN"/>
    <property type="match status" value="1"/>
</dbReference>
<gene>
    <name evidence="7" type="ORF">CDO51_11660</name>
</gene>
<dbReference type="InterPro" id="IPR028090">
    <property type="entry name" value="JAB_dom_prok"/>
</dbReference>
<dbReference type="Gene3D" id="3.40.140.10">
    <property type="entry name" value="Cytidine Deaminase, domain 2"/>
    <property type="match status" value="1"/>
</dbReference>
<dbReference type="InterPro" id="IPR051929">
    <property type="entry name" value="VirAsm_ModProt"/>
</dbReference>
<dbReference type="CDD" id="cd08070">
    <property type="entry name" value="MPN_like"/>
    <property type="match status" value="1"/>
</dbReference>
<dbReference type="SUPFAM" id="SSF102712">
    <property type="entry name" value="JAB1/MPN domain"/>
    <property type="match status" value="1"/>
</dbReference>
<evidence type="ECO:0000256" key="2">
    <source>
        <dbReference type="ARBA" id="ARBA00022723"/>
    </source>
</evidence>
<dbReference type="PANTHER" id="PTHR34858:SF1">
    <property type="entry name" value="CYSO-CYSTEINE PEPTIDASE"/>
    <property type="match status" value="1"/>
</dbReference>
<keyword evidence="2" id="KW-0479">Metal-binding</keyword>
<dbReference type="EMBL" id="NIQC01000035">
    <property type="protein sequence ID" value="OWZ82884.1"/>
    <property type="molecule type" value="Genomic_DNA"/>
</dbReference>
<evidence type="ECO:0000259" key="6">
    <source>
        <dbReference type="PROSITE" id="PS50249"/>
    </source>
</evidence>
<keyword evidence="5" id="KW-0482">Metalloprotease</keyword>
<proteinExistence type="predicted"/>
<evidence type="ECO:0000256" key="1">
    <source>
        <dbReference type="ARBA" id="ARBA00022670"/>
    </source>
</evidence>
<dbReference type="InterPro" id="IPR037518">
    <property type="entry name" value="MPN"/>
</dbReference>
<accession>A0A226BX34</accession>
<comment type="caution">
    <text evidence="7">The sequence shown here is derived from an EMBL/GenBank/DDBJ whole genome shotgun (WGS) entry which is preliminary data.</text>
</comment>
<evidence type="ECO:0000256" key="3">
    <source>
        <dbReference type="ARBA" id="ARBA00022801"/>
    </source>
</evidence>